<proteinExistence type="predicted"/>
<dbReference type="OrthoDB" id="4457531at2759"/>
<evidence type="ECO:0000313" key="2">
    <source>
        <dbReference type="Proteomes" id="UP000717696"/>
    </source>
</evidence>
<evidence type="ECO:0008006" key="3">
    <source>
        <dbReference type="Google" id="ProtNLM"/>
    </source>
</evidence>
<accession>A0A9P9EY66</accession>
<dbReference type="Proteomes" id="UP000717696">
    <property type="component" value="Unassembled WGS sequence"/>
</dbReference>
<reference evidence="1" key="1">
    <citation type="journal article" date="2021" name="Nat. Commun.">
        <title>Genetic determinants of endophytism in the Arabidopsis root mycobiome.</title>
        <authorList>
            <person name="Mesny F."/>
            <person name="Miyauchi S."/>
            <person name="Thiergart T."/>
            <person name="Pickel B."/>
            <person name="Atanasova L."/>
            <person name="Karlsson M."/>
            <person name="Huettel B."/>
            <person name="Barry K.W."/>
            <person name="Haridas S."/>
            <person name="Chen C."/>
            <person name="Bauer D."/>
            <person name="Andreopoulos W."/>
            <person name="Pangilinan J."/>
            <person name="LaButti K."/>
            <person name="Riley R."/>
            <person name="Lipzen A."/>
            <person name="Clum A."/>
            <person name="Drula E."/>
            <person name="Henrissat B."/>
            <person name="Kohler A."/>
            <person name="Grigoriev I.V."/>
            <person name="Martin F.M."/>
            <person name="Hacquard S."/>
        </authorList>
    </citation>
    <scope>NUCLEOTIDE SEQUENCE</scope>
    <source>
        <strain evidence="1">MPI-CAGE-AT-0021</strain>
    </source>
</reference>
<dbReference type="EMBL" id="JAGMUU010000008">
    <property type="protein sequence ID" value="KAH7146773.1"/>
    <property type="molecule type" value="Genomic_DNA"/>
</dbReference>
<sequence length="165" mass="17767">MNVNQATVSGSSNSHRDLSADIAGSIGGSVLGGSARGKYSKNSSQDESHNKASVHTSFRCGKVTLARFPSLSEDATRILRTSTDPCRAFRDRFGDYFVGGYILGGTNSTVMWGARASQSDSERLDISFEVHLLFLSYEDSIKKNSDSLSSADMANLTAFDSPDTY</sequence>
<dbReference type="AlphaFoldDB" id="A0A9P9EY66"/>
<organism evidence="1 2">
    <name type="scientific">Dactylonectria estremocensis</name>
    <dbReference type="NCBI Taxonomy" id="1079267"/>
    <lineage>
        <taxon>Eukaryota</taxon>
        <taxon>Fungi</taxon>
        <taxon>Dikarya</taxon>
        <taxon>Ascomycota</taxon>
        <taxon>Pezizomycotina</taxon>
        <taxon>Sordariomycetes</taxon>
        <taxon>Hypocreomycetidae</taxon>
        <taxon>Hypocreales</taxon>
        <taxon>Nectriaceae</taxon>
        <taxon>Dactylonectria</taxon>
    </lineage>
</organism>
<protein>
    <recommendedName>
        <fullName evidence="3">MACPF domain-containing protein</fullName>
    </recommendedName>
</protein>
<gene>
    <name evidence="1" type="ORF">B0J13DRAFT_621721</name>
</gene>
<keyword evidence="2" id="KW-1185">Reference proteome</keyword>
<evidence type="ECO:0000313" key="1">
    <source>
        <dbReference type="EMBL" id="KAH7146773.1"/>
    </source>
</evidence>
<comment type="caution">
    <text evidence="1">The sequence shown here is derived from an EMBL/GenBank/DDBJ whole genome shotgun (WGS) entry which is preliminary data.</text>
</comment>
<name>A0A9P9EY66_9HYPO</name>